<dbReference type="OrthoDB" id="5132647at2759"/>
<gene>
    <name evidence="2" type="ORF">K489DRAFT_382879</name>
</gene>
<evidence type="ECO:0000313" key="1">
    <source>
        <dbReference type="Proteomes" id="UP000504637"/>
    </source>
</evidence>
<organism evidence="2">
    <name type="scientific">Dissoconium aciculare CBS 342.82</name>
    <dbReference type="NCBI Taxonomy" id="1314786"/>
    <lineage>
        <taxon>Eukaryota</taxon>
        <taxon>Fungi</taxon>
        <taxon>Dikarya</taxon>
        <taxon>Ascomycota</taxon>
        <taxon>Pezizomycotina</taxon>
        <taxon>Dothideomycetes</taxon>
        <taxon>Dothideomycetidae</taxon>
        <taxon>Mycosphaerellales</taxon>
        <taxon>Dissoconiaceae</taxon>
        <taxon>Dissoconium</taxon>
    </lineage>
</organism>
<dbReference type="RefSeq" id="XP_033457161.1">
    <property type="nucleotide sequence ID" value="XM_033605480.1"/>
</dbReference>
<reference evidence="2" key="3">
    <citation type="submission" date="2025-08" db="UniProtKB">
        <authorList>
            <consortium name="RefSeq"/>
        </authorList>
    </citation>
    <scope>IDENTIFICATION</scope>
    <source>
        <strain evidence="2">CBS 342.82</strain>
    </source>
</reference>
<keyword evidence="1" id="KW-1185">Reference proteome</keyword>
<dbReference type="AlphaFoldDB" id="A0A6J3LWH8"/>
<dbReference type="GeneID" id="54363280"/>
<accession>A0A6J3LWH8</accession>
<name>A0A6J3LWH8_9PEZI</name>
<reference evidence="2" key="1">
    <citation type="submission" date="2020-01" db="EMBL/GenBank/DDBJ databases">
        <authorList>
            <consortium name="DOE Joint Genome Institute"/>
            <person name="Haridas S."/>
            <person name="Albert R."/>
            <person name="Binder M."/>
            <person name="Bloem J."/>
            <person name="Labutti K."/>
            <person name="Salamov A."/>
            <person name="Andreopoulos B."/>
            <person name="Baker S.E."/>
            <person name="Barry K."/>
            <person name="Bills G."/>
            <person name="Bluhm B.H."/>
            <person name="Cannon C."/>
            <person name="Castanera R."/>
            <person name="Culley D.E."/>
            <person name="Daum C."/>
            <person name="Ezra D."/>
            <person name="Gonzalez J.B."/>
            <person name="Henrissat B."/>
            <person name="Kuo A."/>
            <person name="Liang C."/>
            <person name="Lipzen A."/>
            <person name="Lutzoni F."/>
            <person name="Magnuson J."/>
            <person name="Mondo S."/>
            <person name="Nolan M."/>
            <person name="Ohm R."/>
            <person name="Pangilinan J."/>
            <person name="Park H.-J."/>
            <person name="Ramirez L."/>
            <person name="Alfaro M."/>
            <person name="Sun H."/>
            <person name="Tritt A."/>
            <person name="Yoshinaga Y."/>
            <person name="Zwiers L.-H."/>
            <person name="Turgeon B.G."/>
            <person name="Goodwin S.B."/>
            <person name="Spatafora J.W."/>
            <person name="Crous P.W."/>
            <person name="Grigoriev I.V."/>
        </authorList>
    </citation>
    <scope>NUCLEOTIDE SEQUENCE</scope>
    <source>
        <strain evidence="2">CBS 342.82</strain>
    </source>
</reference>
<evidence type="ECO:0000313" key="2">
    <source>
        <dbReference type="RefSeq" id="XP_033457161.1"/>
    </source>
</evidence>
<sequence length="61" mass="6945">MCNYPGTIIAVAESNLRDKRECYLNHLKARGWTCCQCGEDRNRMDGCVCPPEGHRMGDCEH</sequence>
<proteinExistence type="predicted"/>
<reference evidence="2" key="2">
    <citation type="submission" date="2020-04" db="EMBL/GenBank/DDBJ databases">
        <authorList>
            <consortium name="NCBI Genome Project"/>
        </authorList>
    </citation>
    <scope>NUCLEOTIDE SEQUENCE</scope>
    <source>
        <strain evidence="2">CBS 342.82</strain>
    </source>
</reference>
<protein>
    <submittedName>
        <fullName evidence="2">Uncharacterized protein</fullName>
    </submittedName>
</protein>
<dbReference type="Proteomes" id="UP000504637">
    <property type="component" value="Unplaced"/>
</dbReference>